<protein>
    <submittedName>
        <fullName evidence="18">Carbamoyl-phosphate synthase (Glutamine-hydrolyzing) large subunit</fullName>
        <ecNumber evidence="18">6.3.5.5</ecNumber>
    </submittedName>
</protein>
<keyword evidence="7" id="KW-0479">Metal-binding</keyword>
<evidence type="ECO:0000256" key="1">
    <source>
        <dbReference type="ARBA" id="ARBA00001936"/>
    </source>
</evidence>
<keyword evidence="10 15" id="KW-0067">ATP-binding</keyword>
<dbReference type="AlphaFoldDB" id="A0A7C3E7P4"/>
<dbReference type="InterPro" id="IPR006275">
    <property type="entry name" value="CPSase_lsu"/>
</dbReference>
<dbReference type="PROSITE" id="PS00867">
    <property type="entry name" value="CPSASE_2"/>
    <property type="match status" value="2"/>
</dbReference>
<dbReference type="Gene3D" id="3.40.50.20">
    <property type="match status" value="2"/>
</dbReference>
<dbReference type="PRINTS" id="PR00098">
    <property type="entry name" value="CPSASE"/>
</dbReference>
<dbReference type="GO" id="GO:0006221">
    <property type="term" value="P:pyrimidine nucleotide biosynthetic process"/>
    <property type="evidence" value="ECO:0007669"/>
    <property type="project" value="UniProtKB-KW"/>
</dbReference>
<evidence type="ECO:0000256" key="14">
    <source>
        <dbReference type="ARBA" id="ARBA00047359"/>
    </source>
</evidence>
<keyword evidence="5 18" id="KW-0436">Ligase</keyword>
<dbReference type="SUPFAM" id="SSF52335">
    <property type="entry name" value="Methylglyoxal synthase-like"/>
    <property type="match status" value="1"/>
</dbReference>
<dbReference type="InterPro" id="IPR005479">
    <property type="entry name" value="CPAse_ATP-bd"/>
</dbReference>
<keyword evidence="6" id="KW-0028">Amino-acid biosynthesis</keyword>
<dbReference type="SUPFAM" id="SSF56059">
    <property type="entry name" value="Glutathione synthetase ATP-binding domain-like"/>
    <property type="match status" value="2"/>
</dbReference>
<dbReference type="CDD" id="cd01423">
    <property type="entry name" value="MGS_CPS_I_III"/>
    <property type="match status" value="1"/>
</dbReference>
<dbReference type="NCBIfam" id="TIGR01369">
    <property type="entry name" value="CPSaseII_lrg"/>
    <property type="match status" value="1"/>
</dbReference>
<dbReference type="EMBL" id="DSVL01000310">
    <property type="protein sequence ID" value="HFH29851.1"/>
    <property type="molecule type" value="Genomic_DNA"/>
</dbReference>
<dbReference type="PROSITE" id="PS51855">
    <property type="entry name" value="MGS"/>
    <property type="match status" value="1"/>
</dbReference>
<dbReference type="Gene3D" id="1.10.1030.10">
    <property type="entry name" value="Carbamoyl-phosphate synthetase, large subunit oligomerisation domain"/>
    <property type="match status" value="1"/>
</dbReference>
<dbReference type="SMART" id="SM00851">
    <property type="entry name" value="MGS"/>
    <property type="match status" value="1"/>
</dbReference>
<dbReference type="Pfam" id="PF02786">
    <property type="entry name" value="CPSase_L_D2"/>
    <property type="match status" value="2"/>
</dbReference>
<dbReference type="PROSITE" id="PS50975">
    <property type="entry name" value="ATP_GRASP"/>
    <property type="match status" value="2"/>
</dbReference>
<evidence type="ECO:0000313" key="18">
    <source>
        <dbReference type="EMBL" id="HFH29851.1"/>
    </source>
</evidence>
<evidence type="ECO:0000256" key="7">
    <source>
        <dbReference type="ARBA" id="ARBA00022723"/>
    </source>
</evidence>
<evidence type="ECO:0000259" key="16">
    <source>
        <dbReference type="PROSITE" id="PS50975"/>
    </source>
</evidence>
<evidence type="ECO:0000256" key="12">
    <source>
        <dbReference type="ARBA" id="ARBA00022975"/>
    </source>
</evidence>
<reference evidence="18" key="1">
    <citation type="journal article" date="2020" name="mSystems">
        <title>Genome- and Community-Level Interaction Insights into Carbon Utilization and Element Cycling Functions of Hydrothermarchaeota in Hydrothermal Sediment.</title>
        <authorList>
            <person name="Zhou Z."/>
            <person name="Liu Y."/>
            <person name="Xu W."/>
            <person name="Pan J."/>
            <person name="Luo Z.H."/>
            <person name="Li M."/>
        </authorList>
    </citation>
    <scope>NUCLEOTIDE SEQUENCE [LARGE SCALE GENOMIC DNA]</scope>
    <source>
        <strain evidence="18">SpSt-503</strain>
    </source>
</reference>
<evidence type="ECO:0000256" key="15">
    <source>
        <dbReference type="PROSITE-ProRule" id="PRU00409"/>
    </source>
</evidence>
<keyword evidence="11" id="KW-0460">Magnesium</keyword>
<evidence type="ECO:0000256" key="6">
    <source>
        <dbReference type="ARBA" id="ARBA00022605"/>
    </source>
</evidence>
<dbReference type="FunFam" id="1.10.1030.10:FF:000002">
    <property type="entry name" value="Carbamoyl-phosphate synthase large chain"/>
    <property type="match status" value="1"/>
</dbReference>
<accession>A0A7C3E7P4</accession>
<evidence type="ECO:0000256" key="11">
    <source>
        <dbReference type="ARBA" id="ARBA00022842"/>
    </source>
</evidence>
<dbReference type="Pfam" id="PF02142">
    <property type="entry name" value="MGS"/>
    <property type="match status" value="1"/>
</dbReference>
<dbReference type="InterPro" id="IPR036914">
    <property type="entry name" value="MGS-like_dom_sf"/>
</dbReference>
<dbReference type="GO" id="GO:0004087">
    <property type="term" value="F:carbamoyl-phosphate synthase (ammonia) activity"/>
    <property type="evidence" value="ECO:0007669"/>
    <property type="project" value="UniProtKB-EC"/>
</dbReference>
<dbReference type="InterPro" id="IPR013815">
    <property type="entry name" value="ATP_grasp_subdomain_1"/>
</dbReference>
<evidence type="ECO:0000256" key="4">
    <source>
        <dbReference type="ARBA" id="ARBA00022571"/>
    </source>
</evidence>
<dbReference type="FunFam" id="3.30.470.20:FF:000001">
    <property type="entry name" value="Carbamoyl-phosphate synthase large chain"/>
    <property type="match status" value="1"/>
</dbReference>
<evidence type="ECO:0000256" key="13">
    <source>
        <dbReference type="ARBA" id="ARBA00023211"/>
    </source>
</evidence>
<evidence type="ECO:0000256" key="10">
    <source>
        <dbReference type="ARBA" id="ARBA00022840"/>
    </source>
</evidence>
<dbReference type="Gene3D" id="3.30.1490.20">
    <property type="entry name" value="ATP-grasp fold, A domain"/>
    <property type="match status" value="1"/>
</dbReference>
<keyword evidence="4" id="KW-0055">Arginine biosynthesis</keyword>
<dbReference type="InterPro" id="IPR011607">
    <property type="entry name" value="MGS-like_dom"/>
</dbReference>
<evidence type="ECO:0000256" key="9">
    <source>
        <dbReference type="ARBA" id="ARBA00022741"/>
    </source>
</evidence>
<evidence type="ECO:0000256" key="5">
    <source>
        <dbReference type="ARBA" id="ARBA00022598"/>
    </source>
</evidence>
<gene>
    <name evidence="18" type="primary">carB</name>
    <name evidence="18" type="ORF">ENS59_10135</name>
</gene>
<organism evidence="18">
    <name type="scientific">Gracilinema caldarium</name>
    <dbReference type="NCBI Taxonomy" id="215591"/>
    <lineage>
        <taxon>Bacteria</taxon>
        <taxon>Pseudomonadati</taxon>
        <taxon>Spirochaetota</taxon>
        <taxon>Spirochaetia</taxon>
        <taxon>Spirochaetales</taxon>
        <taxon>Breznakiellaceae</taxon>
        <taxon>Gracilinema</taxon>
    </lineage>
</organism>
<dbReference type="EC" id="6.3.5.5" evidence="18"/>
<dbReference type="FunFam" id="3.30.470.20:FF:000051">
    <property type="entry name" value="Carbamoyl phosphate synthetase II"/>
    <property type="match status" value="1"/>
</dbReference>
<feature type="domain" description="MGS-like" evidence="17">
    <location>
        <begin position="954"/>
        <end position="1091"/>
    </location>
</feature>
<dbReference type="Pfam" id="PF02787">
    <property type="entry name" value="CPSase_L_D3"/>
    <property type="match status" value="1"/>
</dbReference>
<dbReference type="InterPro" id="IPR016185">
    <property type="entry name" value="PreATP-grasp_dom_sf"/>
</dbReference>
<comment type="caution">
    <text evidence="18">The sequence shown here is derived from an EMBL/GenBank/DDBJ whole genome shotgun (WGS) entry which is preliminary data.</text>
</comment>
<sequence>MSRTAVHQYKKILVLGSGGLKIGQAGEFDYSGSQALKVLREEGISSVLINPNIATIQTSEGMADATYFLPITPEYVRQVIEKERPDGIFLSFGGQTALNCGVALAQDGTLYKYGVEVLGTPIKTIEDTEDRQLFVDRLNEIGAKTPRSIATTSTTEAVNAAEKIGYPVMVRVAYALGGAGSGLCKNEAELRRRCDRAFAHAPQVLVEEWLGGWKEIEYEVVRDRFDNCITVCNMENFDPLGIHTGESIVVAPSQTLTDSEYHKLRRIAIDVIRHLGIVGECNIQYALDPYSEDYRIIEVNARLSRSSALASKATGYPLAYVAAKLALGYSLVDIENRITQVTKSCFEPALDYCVVKIPRWDLTKFKNVDQRIGSEMKSVGEVMSIGRTFEEALQKAIRMTGIGAPGLSGEARLLGTDFKDLKEALAKPTDRRIFAIYRALDSGWSVDKIHRITKIDRWFLYKIAAVLETEQSLRQLKTLSNGETSSPSAGIPDRAILAQAKRQGFSDGRIGELVGLPEERIRKLRDEYRLKPAIKQIDTLAAEYPAKTNYLYMTYGAATNTLAAPAALSINDVLPANRGVMVLGSGPYRIGSSVEFDWCCVNAVQTARQVGRYTIMVNCNPETVSTDYDMCDRLYFEELSLERVLDIYEYERPEGLILSMGGQIPNNLATRLYKAGTIILGTRPDSIDMAENRHKFSALLDELGIEQPEWKELTDLASAKAFAANVGYPVLIRPSYVLSGAAMNVAWDDESLEDYLNLAAEVSAEHPVVISKFVENSKEIEVDAVAKRGEILFHAITEHIENAGVHSGDATVVLPAQRLYIETIRKIRKITARIAQALDITGPFNIQFLAQRNRVRVIECNLRASRSFPFRSKVSRVNMIEMATRAMLDEPVQKAPASALELEWVGVKAAQFSFSRLHGADPVTGVEMASTGEVGCIGTDLDDAFLKAMLSVGYRIPKKKILLSTGPIEDKVDFLDSARKLVAMGYELYGSRGTVKFLESNGVKATALNWPLESKEPNIATMIKSRAVDMVINIPKNNRQTELKNDYLIRRLAVDFDIPLFTNIKVARQFIDSLVYKEQKGLEIKAWEEYR</sequence>
<dbReference type="Pfam" id="PF25596">
    <property type="entry name" value="CPSase_L_D1"/>
    <property type="match status" value="2"/>
</dbReference>
<dbReference type="PROSITE" id="PS00866">
    <property type="entry name" value="CPSASE_1"/>
    <property type="match status" value="1"/>
</dbReference>
<proteinExistence type="inferred from homology"/>
<keyword evidence="12" id="KW-0665">Pyrimidine biosynthesis</keyword>
<dbReference type="NCBIfam" id="NF009455">
    <property type="entry name" value="PRK12815.1"/>
    <property type="match status" value="1"/>
</dbReference>
<feature type="domain" description="ATP-grasp" evidence="16">
    <location>
        <begin position="697"/>
        <end position="888"/>
    </location>
</feature>
<dbReference type="SUPFAM" id="SSF48108">
    <property type="entry name" value="Carbamoyl phosphate synthetase, large subunit connection domain"/>
    <property type="match status" value="1"/>
</dbReference>
<comment type="similarity">
    <text evidence="3">Belongs to the CarB family.</text>
</comment>
<comment type="catalytic activity">
    <reaction evidence="14">
        <text>hydrogencarbonate + NH4(+) + 2 ATP = carbamoyl phosphate + 2 ADP + phosphate + 2 H(+)</text>
        <dbReference type="Rhea" id="RHEA:18029"/>
        <dbReference type="ChEBI" id="CHEBI:15378"/>
        <dbReference type="ChEBI" id="CHEBI:17544"/>
        <dbReference type="ChEBI" id="CHEBI:28938"/>
        <dbReference type="ChEBI" id="CHEBI:30616"/>
        <dbReference type="ChEBI" id="CHEBI:43474"/>
        <dbReference type="ChEBI" id="CHEBI:58228"/>
        <dbReference type="ChEBI" id="CHEBI:456216"/>
        <dbReference type="EC" id="6.3.4.16"/>
    </reaction>
</comment>
<dbReference type="SUPFAM" id="SSF52440">
    <property type="entry name" value="PreATP-grasp domain"/>
    <property type="match status" value="2"/>
</dbReference>
<dbReference type="PANTHER" id="PTHR11405">
    <property type="entry name" value="CARBAMOYLTRANSFERASE FAMILY MEMBER"/>
    <property type="match status" value="1"/>
</dbReference>
<dbReference type="NCBIfam" id="NF003671">
    <property type="entry name" value="PRK05294.1"/>
    <property type="match status" value="1"/>
</dbReference>
<dbReference type="GO" id="GO:0005737">
    <property type="term" value="C:cytoplasm"/>
    <property type="evidence" value="ECO:0007669"/>
    <property type="project" value="TreeGrafter"/>
</dbReference>
<dbReference type="InterPro" id="IPR036897">
    <property type="entry name" value="CarbamoylP_synth_lsu_oligo_sf"/>
</dbReference>
<dbReference type="FunFam" id="3.40.50.20:FF:000002">
    <property type="entry name" value="Carbamoyl-phosphate synthase large chain"/>
    <property type="match status" value="1"/>
</dbReference>
<evidence type="ECO:0000256" key="8">
    <source>
        <dbReference type="ARBA" id="ARBA00022737"/>
    </source>
</evidence>
<dbReference type="InterPro" id="IPR011761">
    <property type="entry name" value="ATP-grasp"/>
</dbReference>
<evidence type="ECO:0000256" key="3">
    <source>
        <dbReference type="ARBA" id="ARBA00009799"/>
    </source>
</evidence>
<dbReference type="InterPro" id="IPR058047">
    <property type="entry name" value="CPSase_preATP-grasp"/>
</dbReference>
<dbReference type="GO" id="GO:0046872">
    <property type="term" value="F:metal ion binding"/>
    <property type="evidence" value="ECO:0007669"/>
    <property type="project" value="UniProtKB-KW"/>
</dbReference>
<dbReference type="FunFam" id="3.40.50.20:FF:000001">
    <property type="entry name" value="Carbamoyl-phosphate synthase large chain"/>
    <property type="match status" value="1"/>
</dbReference>
<dbReference type="Gene3D" id="3.30.470.20">
    <property type="entry name" value="ATP-grasp fold, B domain"/>
    <property type="match status" value="2"/>
</dbReference>
<dbReference type="Gene3D" id="3.40.50.1380">
    <property type="entry name" value="Methylglyoxal synthase-like domain"/>
    <property type="match status" value="1"/>
</dbReference>
<feature type="domain" description="ATP-grasp" evidence="16">
    <location>
        <begin position="135"/>
        <end position="327"/>
    </location>
</feature>
<comment type="cofactor">
    <cofactor evidence="1">
        <name>Mn(2+)</name>
        <dbReference type="ChEBI" id="CHEBI:29035"/>
    </cofactor>
</comment>
<dbReference type="FunFam" id="3.30.1490.20:FF:000001">
    <property type="entry name" value="Carbamoyl-phosphate synthase large chain"/>
    <property type="match status" value="1"/>
</dbReference>
<dbReference type="GO" id="GO:0006526">
    <property type="term" value="P:L-arginine biosynthetic process"/>
    <property type="evidence" value="ECO:0007669"/>
    <property type="project" value="UniProtKB-KW"/>
</dbReference>
<dbReference type="GO" id="GO:0005524">
    <property type="term" value="F:ATP binding"/>
    <property type="evidence" value="ECO:0007669"/>
    <property type="project" value="UniProtKB-UniRule"/>
</dbReference>
<name>A0A7C3E7P4_9SPIR</name>
<keyword evidence="8" id="KW-0677">Repeat</keyword>
<dbReference type="InterPro" id="IPR005480">
    <property type="entry name" value="CPSase_lsu_oligo"/>
</dbReference>
<comment type="pathway">
    <text evidence="2">Amino-acid biosynthesis; L-arginine biosynthesis.</text>
</comment>
<dbReference type="GO" id="GO:0004088">
    <property type="term" value="F:carbamoyl-phosphate synthase (glutamine-hydrolyzing) activity"/>
    <property type="evidence" value="ECO:0007669"/>
    <property type="project" value="UniProtKB-EC"/>
</dbReference>
<dbReference type="GO" id="GO:0006541">
    <property type="term" value="P:glutamine metabolic process"/>
    <property type="evidence" value="ECO:0007669"/>
    <property type="project" value="TreeGrafter"/>
</dbReference>
<evidence type="ECO:0000259" key="17">
    <source>
        <dbReference type="PROSITE" id="PS51855"/>
    </source>
</evidence>
<keyword evidence="9 15" id="KW-0547">Nucleotide-binding</keyword>
<dbReference type="SMART" id="SM01096">
    <property type="entry name" value="CPSase_L_D3"/>
    <property type="match status" value="1"/>
</dbReference>
<dbReference type="InterPro" id="IPR005483">
    <property type="entry name" value="CPSase_dom"/>
</dbReference>
<keyword evidence="13" id="KW-0464">Manganese</keyword>
<evidence type="ECO:0000256" key="2">
    <source>
        <dbReference type="ARBA" id="ARBA00004730"/>
    </source>
</evidence>
<dbReference type="PANTHER" id="PTHR11405:SF53">
    <property type="entry name" value="CARBAMOYL-PHOSPHATE SYNTHASE [AMMONIA], MITOCHONDRIAL"/>
    <property type="match status" value="1"/>
</dbReference>